<dbReference type="InterPro" id="IPR023606">
    <property type="entry name" value="CoA-Trfase_III_dom_1_sf"/>
</dbReference>
<dbReference type="InterPro" id="IPR003673">
    <property type="entry name" value="CoA-Trfase_fam_III"/>
</dbReference>
<dbReference type="PANTHER" id="PTHR48229">
    <property type="entry name" value="CAIB/BAIF FAMILY ENZYME (AFU_ORTHOLOGUE AFUA_1G05360)-RELATED"/>
    <property type="match status" value="1"/>
</dbReference>
<name>A0A4S2MSV1_9PEZI</name>
<accession>A0A4S2MSV1</accession>
<dbReference type="SUPFAM" id="SSF89796">
    <property type="entry name" value="CoA-transferase family III (CaiB/BaiF)"/>
    <property type="match status" value="2"/>
</dbReference>
<dbReference type="PANTHER" id="PTHR48229:SF1">
    <property type="entry name" value="ALPHA METHYLACYL-COA RACEMASE-RELATED"/>
    <property type="match status" value="1"/>
</dbReference>
<evidence type="ECO:0000313" key="3">
    <source>
        <dbReference type="Proteomes" id="UP000298138"/>
    </source>
</evidence>
<dbReference type="OrthoDB" id="2308815at2759"/>
<organism evidence="2 3">
    <name type="scientific">Ascodesmis nigricans</name>
    <dbReference type="NCBI Taxonomy" id="341454"/>
    <lineage>
        <taxon>Eukaryota</taxon>
        <taxon>Fungi</taxon>
        <taxon>Dikarya</taxon>
        <taxon>Ascomycota</taxon>
        <taxon>Pezizomycotina</taxon>
        <taxon>Pezizomycetes</taxon>
        <taxon>Pezizales</taxon>
        <taxon>Ascodesmidaceae</taxon>
        <taxon>Ascodesmis</taxon>
    </lineage>
</organism>
<comment type="similarity">
    <text evidence="1">Belongs to the CoA-transferase III family.</text>
</comment>
<evidence type="ECO:0000313" key="2">
    <source>
        <dbReference type="EMBL" id="TGZ79528.1"/>
    </source>
</evidence>
<dbReference type="STRING" id="341454.A0A4S2MSV1"/>
<dbReference type="AlphaFoldDB" id="A0A4S2MSV1"/>
<dbReference type="GO" id="GO:0003824">
    <property type="term" value="F:catalytic activity"/>
    <property type="evidence" value="ECO:0007669"/>
    <property type="project" value="InterPro"/>
</dbReference>
<dbReference type="InterPro" id="IPR052985">
    <property type="entry name" value="CoA-trans_III_biosynth/detox"/>
</dbReference>
<reference evidence="2 3" key="1">
    <citation type="submission" date="2019-04" db="EMBL/GenBank/DDBJ databases">
        <title>Comparative genomics and transcriptomics to analyze fruiting body development in filamentous ascomycetes.</title>
        <authorList>
            <consortium name="DOE Joint Genome Institute"/>
            <person name="Lutkenhaus R."/>
            <person name="Traeger S."/>
            <person name="Breuer J."/>
            <person name="Kuo A."/>
            <person name="Lipzen A."/>
            <person name="Pangilinan J."/>
            <person name="Dilworth D."/>
            <person name="Sandor L."/>
            <person name="Poggeler S."/>
            <person name="Barry K."/>
            <person name="Grigoriev I.V."/>
            <person name="Nowrousian M."/>
        </authorList>
    </citation>
    <scope>NUCLEOTIDE SEQUENCE [LARGE SCALE GENOMIC DNA]</scope>
    <source>
        <strain evidence="2 3">CBS 389.68</strain>
    </source>
</reference>
<protein>
    <submittedName>
        <fullName evidence="2">CAIB/BAIF family enzyme</fullName>
    </submittedName>
</protein>
<dbReference type="Proteomes" id="UP000298138">
    <property type="component" value="Unassembled WGS sequence"/>
</dbReference>
<keyword evidence="3" id="KW-1185">Reference proteome</keyword>
<evidence type="ECO:0000256" key="1">
    <source>
        <dbReference type="ARBA" id="ARBA00008383"/>
    </source>
</evidence>
<dbReference type="Pfam" id="PF02515">
    <property type="entry name" value="CoA_transf_3"/>
    <property type="match status" value="1"/>
</dbReference>
<dbReference type="EMBL" id="ML220131">
    <property type="protein sequence ID" value="TGZ79528.1"/>
    <property type="molecule type" value="Genomic_DNA"/>
</dbReference>
<dbReference type="InParanoid" id="A0A4S2MSV1"/>
<sequence length="555" mass="61907">MYSTKAGAQTALDVLLQQSSRTQLPEKAVSYARKVKFTGRDKVVLPCVMKEVEASASLKAVEAGIAAALAELRYGVEEDDIEVNMDQAAAFLFMAYIASVDGMTKLDKEVRARLRDTDFNQAQSNLYRRLSANLYKTAGDNDDYYHIHGSLEASTCLEMIGLPAFRPDLSQEDYHKALQIIGDAVRKFSVDELEEMNNERKLAGIMTLKRDQFLQTPHGQVCDSQPYWMLEATETDTPPAPFVDPKVPTGEKPQVLAGVRVLELCRIIAGPTVTRVLAEYGAEVLKITSPTGPDVPFFQVDGNVGKHAAELDLKTPEGRKVFEELLETADIIVDGYRPGAIERLGYGPEALKELGKKRGKGYVYVNENCFGYEGPWAHRPGWQQIADCVSGLAWAQGQALGRNEPIIPPFPMSDYGTGCMGAIAALTGIYHRATKGGSYWAKSSLVQYDLFLMSLGPYPEDVWRQILDSQDDEFKSVRYYDSVDHIGHSALAGLKRNAPWYWEEEDKYLEEKEAPGFGGKIKIVRPVVRMSKTRNGFNETSRPNGYDKPEWWVEQ</sequence>
<proteinExistence type="inferred from homology"/>
<dbReference type="Gene3D" id="3.40.50.10540">
    <property type="entry name" value="Crotonobetainyl-coa:carnitine coa-transferase, domain 1"/>
    <property type="match status" value="1"/>
</dbReference>
<gene>
    <name evidence="2" type="ORF">EX30DRAFT_109881</name>
</gene>